<proteinExistence type="predicted"/>
<accession>A0A371D654</accession>
<evidence type="ECO:0000313" key="3">
    <source>
        <dbReference type="Proteomes" id="UP000256964"/>
    </source>
</evidence>
<dbReference type="AlphaFoldDB" id="A0A371D654"/>
<evidence type="ECO:0000256" key="1">
    <source>
        <dbReference type="SAM" id="MobiDB-lite"/>
    </source>
</evidence>
<feature type="region of interest" description="Disordered" evidence="1">
    <location>
        <begin position="131"/>
        <end position="152"/>
    </location>
</feature>
<name>A0A371D654_9APHY</name>
<dbReference type="Proteomes" id="UP000256964">
    <property type="component" value="Unassembled WGS sequence"/>
</dbReference>
<evidence type="ECO:0000313" key="2">
    <source>
        <dbReference type="EMBL" id="RDX47998.1"/>
    </source>
</evidence>
<dbReference type="EMBL" id="KZ857414">
    <property type="protein sequence ID" value="RDX47998.1"/>
    <property type="molecule type" value="Genomic_DNA"/>
</dbReference>
<dbReference type="PROSITE" id="PS51257">
    <property type="entry name" value="PROKAR_LIPOPROTEIN"/>
    <property type="match status" value="1"/>
</dbReference>
<gene>
    <name evidence="2" type="ORF">OH76DRAFT_689820</name>
</gene>
<keyword evidence="3" id="KW-1185">Reference proteome</keyword>
<protein>
    <submittedName>
        <fullName evidence="2">Uncharacterized protein</fullName>
    </submittedName>
</protein>
<sequence length="178" mass="19507">MVWDVIRTTVGGPSSICPLSSACGQPPPPRTAPLNLGPRDLDLAALLGRDARAQQHRRPVLAPITGSMAVSGSTQGVATSLPPFHLHSDMTVHSPRSDDARLSAPRKRSDSAIRQRVYCLLSTQVRGCILQMPTPRGPLRRRRRDNPSDRTTNLKKKHLHLRYVCIIQTQGDGFDLPA</sequence>
<reference evidence="2 3" key="1">
    <citation type="journal article" date="2018" name="Biotechnol. Biofuels">
        <title>Integrative visual omics of the white-rot fungus Polyporus brumalis exposes the biotechnological potential of its oxidative enzymes for delignifying raw plant biomass.</title>
        <authorList>
            <person name="Miyauchi S."/>
            <person name="Rancon A."/>
            <person name="Drula E."/>
            <person name="Hage H."/>
            <person name="Chaduli D."/>
            <person name="Favel A."/>
            <person name="Grisel S."/>
            <person name="Henrissat B."/>
            <person name="Herpoel-Gimbert I."/>
            <person name="Ruiz-Duenas F.J."/>
            <person name="Chevret D."/>
            <person name="Hainaut M."/>
            <person name="Lin J."/>
            <person name="Wang M."/>
            <person name="Pangilinan J."/>
            <person name="Lipzen A."/>
            <person name="Lesage-Meessen L."/>
            <person name="Navarro D."/>
            <person name="Riley R."/>
            <person name="Grigoriev I.V."/>
            <person name="Zhou S."/>
            <person name="Raouche S."/>
            <person name="Rosso M.N."/>
        </authorList>
    </citation>
    <scope>NUCLEOTIDE SEQUENCE [LARGE SCALE GENOMIC DNA]</scope>
    <source>
        <strain evidence="2 3">BRFM 1820</strain>
    </source>
</reference>
<feature type="region of interest" description="Disordered" evidence="1">
    <location>
        <begin position="85"/>
        <end position="108"/>
    </location>
</feature>
<feature type="compositionally biased region" description="Basic and acidic residues" evidence="1">
    <location>
        <begin position="86"/>
        <end position="108"/>
    </location>
</feature>
<organism evidence="2 3">
    <name type="scientific">Lentinus brumalis</name>
    <dbReference type="NCBI Taxonomy" id="2498619"/>
    <lineage>
        <taxon>Eukaryota</taxon>
        <taxon>Fungi</taxon>
        <taxon>Dikarya</taxon>
        <taxon>Basidiomycota</taxon>
        <taxon>Agaricomycotina</taxon>
        <taxon>Agaricomycetes</taxon>
        <taxon>Polyporales</taxon>
        <taxon>Polyporaceae</taxon>
        <taxon>Lentinus</taxon>
    </lineage>
</organism>